<dbReference type="InterPro" id="IPR050902">
    <property type="entry name" value="ABC_Transporter_SBP"/>
</dbReference>
<dbReference type="NCBIfam" id="NF038402">
    <property type="entry name" value="TroA_like"/>
    <property type="match status" value="1"/>
</dbReference>
<reference evidence="4 5" key="1">
    <citation type="submission" date="2020-08" db="EMBL/GenBank/DDBJ databases">
        <title>Novel species isolated from subtropical streams in China.</title>
        <authorList>
            <person name="Lu H."/>
        </authorList>
    </citation>
    <scope>NUCLEOTIDE SEQUENCE [LARGE SCALE GENOMIC DNA]</scope>
    <source>
        <strain evidence="4 5">KCTC 52442</strain>
    </source>
</reference>
<dbReference type="Gene3D" id="3.40.50.1980">
    <property type="entry name" value="Nitrogenase molybdenum iron protein domain"/>
    <property type="match status" value="2"/>
</dbReference>
<dbReference type="PANTHER" id="PTHR30535:SF34">
    <property type="entry name" value="MOLYBDATE-BINDING PROTEIN MOLA"/>
    <property type="match status" value="1"/>
</dbReference>
<sequence>MHLRSLHYRCLIAAILSIAAIPPSYAQLQVIDDGKRTVNLTQPAKRIISLAPHVTELIFAAGAGHLLIGVSEYSDYPEAAKHITSVGNIFALDLERLLALKPDLVIIWGTGNAKQLTKKLRENKVTVFESEPHNFDDIASSIERIAKLSGTESVGVANAKQFRDRLQNLTSTYRLKDKEKPISVFHQMVQSPLMTINQEHFISKMIDLCGGRNVFAELKDISSTISVEALLAANPELIFSSGKDNTKLRKNWEDFPNLQAVKKHNLYSIQGDWLHRAGPRVLDATEQLCKNIAETRKKTQRN</sequence>
<feature type="signal peptide" evidence="2">
    <location>
        <begin position="1"/>
        <end position="26"/>
    </location>
</feature>
<gene>
    <name evidence="4" type="ORF">H8K33_02715</name>
</gene>
<keyword evidence="1 2" id="KW-0732">Signal</keyword>
<dbReference type="EMBL" id="JACOFU010000001">
    <property type="protein sequence ID" value="MBC3830410.1"/>
    <property type="molecule type" value="Genomic_DNA"/>
</dbReference>
<dbReference type="SUPFAM" id="SSF53807">
    <property type="entry name" value="Helical backbone' metal receptor"/>
    <property type="match status" value="1"/>
</dbReference>
<protein>
    <submittedName>
        <fullName evidence="4">Cobalamin-binding protein</fullName>
    </submittedName>
</protein>
<evidence type="ECO:0000313" key="5">
    <source>
        <dbReference type="Proteomes" id="UP000643610"/>
    </source>
</evidence>
<name>A0ABR6XLL7_9BURK</name>
<evidence type="ECO:0000256" key="1">
    <source>
        <dbReference type="ARBA" id="ARBA00022729"/>
    </source>
</evidence>
<proteinExistence type="predicted"/>
<dbReference type="Pfam" id="PF01497">
    <property type="entry name" value="Peripla_BP_2"/>
    <property type="match status" value="1"/>
</dbReference>
<evidence type="ECO:0000256" key="2">
    <source>
        <dbReference type="SAM" id="SignalP"/>
    </source>
</evidence>
<dbReference type="Proteomes" id="UP000643610">
    <property type="component" value="Unassembled WGS sequence"/>
</dbReference>
<evidence type="ECO:0000259" key="3">
    <source>
        <dbReference type="PROSITE" id="PS50983"/>
    </source>
</evidence>
<dbReference type="InterPro" id="IPR054828">
    <property type="entry name" value="Vit_B12_bind_prot"/>
</dbReference>
<accession>A0ABR6XLL7</accession>
<organism evidence="4 5">
    <name type="scientific">Undibacterium amnicola</name>
    <dbReference type="NCBI Taxonomy" id="1834038"/>
    <lineage>
        <taxon>Bacteria</taxon>
        <taxon>Pseudomonadati</taxon>
        <taxon>Pseudomonadota</taxon>
        <taxon>Betaproteobacteria</taxon>
        <taxon>Burkholderiales</taxon>
        <taxon>Oxalobacteraceae</taxon>
        <taxon>Undibacterium</taxon>
    </lineage>
</organism>
<dbReference type="PANTHER" id="PTHR30535">
    <property type="entry name" value="VITAMIN B12-BINDING PROTEIN"/>
    <property type="match status" value="1"/>
</dbReference>
<comment type="caution">
    <text evidence="4">The sequence shown here is derived from an EMBL/GenBank/DDBJ whole genome shotgun (WGS) entry which is preliminary data.</text>
</comment>
<evidence type="ECO:0000313" key="4">
    <source>
        <dbReference type="EMBL" id="MBC3830410.1"/>
    </source>
</evidence>
<dbReference type="InterPro" id="IPR002491">
    <property type="entry name" value="ABC_transptr_periplasmic_BD"/>
</dbReference>
<keyword evidence="5" id="KW-1185">Reference proteome</keyword>
<dbReference type="CDD" id="cd01144">
    <property type="entry name" value="BtuF"/>
    <property type="match status" value="1"/>
</dbReference>
<feature type="domain" description="Fe/B12 periplasmic-binding" evidence="3">
    <location>
        <begin position="46"/>
        <end position="296"/>
    </location>
</feature>
<feature type="chain" id="PRO_5045792617" evidence="2">
    <location>
        <begin position="27"/>
        <end position="302"/>
    </location>
</feature>
<dbReference type="PROSITE" id="PS50983">
    <property type="entry name" value="FE_B12_PBP"/>
    <property type="match status" value="1"/>
</dbReference>